<sequence>MFVIVRHGNTFESGEPPRRIGARTDLPLTAKGRAQGAALGAHFAARGWAFARVLVSPLRRTRETAQAIADHLPGTPAAQPCDWLREIDHGPDENATEEAVLARIGAQALADWDERGLPPSGWEVDAPARLAGWRALFEEPRGDDGPVLLVTSNGAARFALLAAGLEAQAGMKLPTGGFGVIVPEPGGLRLACWGERP</sequence>
<evidence type="ECO:0000313" key="1">
    <source>
        <dbReference type="EMBL" id="GMM61341.1"/>
    </source>
</evidence>
<keyword evidence="2" id="KW-1185">Reference proteome</keyword>
<dbReference type="Gene3D" id="3.40.50.1240">
    <property type="entry name" value="Phosphoglycerate mutase-like"/>
    <property type="match status" value="1"/>
</dbReference>
<dbReference type="SMART" id="SM00855">
    <property type="entry name" value="PGAM"/>
    <property type="match status" value="1"/>
</dbReference>
<comment type="caution">
    <text evidence="1">The sequence shown here is derived from an EMBL/GenBank/DDBJ whole genome shotgun (WGS) entry which is preliminary data.</text>
</comment>
<evidence type="ECO:0008006" key="3">
    <source>
        <dbReference type="Google" id="ProtNLM"/>
    </source>
</evidence>
<proteinExistence type="predicted"/>
<reference evidence="1 2" key="1">
    <citation type="submission" date="2023-06" db="EMBL/GenBank/DDBJ databases">
        <title>Draft genome sequence of Novosphingobium sp. strain IK01.</title>
        <authorList>
            <person name="Hatamoto M."/>
            <person name="Ikarashi T."/>
            <person name="Yamaguchi T."/>
        </authorList>
    </citation>
    <scope>NUCLEOTIDE SEQUENCE [LARGE SCALE GENOMIC DNA]</scope>
    <source>
        <strain evidence="1 2">IK01</strain>
    </source>
</reference>
<dbReference type="SUPFAM" id="SSF53254">
    <property type="entry name" value="Phosphoglycerate mutase-like"/>
    <property type="match status" value="1"/>
</dbReference>
<dbReference type="PANTHER" id="PTHR48100">
    <property type="entry name" value="BROAD-SPECIFICITY PHOSPHATASE YOR283W-RELATED"/>
    <property type="match status" value="1"/>
</dbReference>
<dbReference type="EMBL" id="BTFW01000001">
    <property type="protein sequence ID" value="GMM61341.1"/>
    <property type="molecule type" value="Genomic_DNA"/>
</dbReference>
<dbReference type="InterPro" id="IPR029033">
    <property type="entry name" value="His_PPase_superfam"/>
</dbReference>
<dbReference type="InterPro" id="IPR013078">
    <property type="entry name" value="His_Pase_superF_clade-1"/>
</dbReference>
<organism evidence="1 2">
    <name type="scientific">Novosphingobium pituita</name>
    <dbReference type="NCBI Taxonomy" id="3056842"/>
    <lineage>
        <taxon>Bacteria</taxon>
        <taxon>Pseudomonadati</taxon>
        <taxon>Pseudomonadota</taxon>
        <taxon>Alphaproteobacteria</taxon>
        <taxon>Sphingomonadales</taxon>
        <taxon>Sphingomonadaceae</taxon>
        <taxon>Novosphingobium</taxon>
    </lineage>
</organism>
<accession>A0ABQ6P7Y4</accession>
<dbReference type="InterPro" id="IPR050275">
    <property type="entry name" value="PGM_Phosphatase"/>
</dbReference>
<dbReference type="CDD" id="cd07067">
    <property type="entry name" value="HP_PGM_like"/>
    <property type="match status" value="1"/>
</dbReference>
<evidence type="ECO:0000313" key="2">
    <source>
        <dbReference type="Proteomes" id="UP001187221"/>
    </source>
</evidence>
<dbReference type="Proteomes" id="UP001187221">
    <property type="component" value="Unassembled WGS sequence"/>
</dbReference>
<dbReference type="Pfam" id="PF00300">
    <property type="entry name" value="His_Phos_1"/>
    <property type="match status" value="1"/>
</dbReference>
<name>A0ABQ6P7Y4_9SPHN</name>
<dbReference type="RefSeq" id="WP_317975034.1">
    <property type="nucleotide sequence ID" value="NZ_BTFW01000001.1"/>
</dbReference>
<protein>
    <recommendedName>
        <fullName evidence="3">Histidine phosphatase family protein</fullName>
    </recommendedName>
</protein>
<gene>
    <name evidence="1" type="ORF">NUTIK01_21180</name>
</gene>